<dbReference type="GeneID" id="48274919"/>
<reference evidence="3 5" key="2">
    <citation type="submission" date="2018-06" db="EMBL/GenBank/DDBJ databases">
        <authorList>
            <consortium name="Pathogen Informatics"/>
            <person name="Doyle S."/>
        </authorList>
    </citation>
    <scope>NUCLEOTIDE SEQUENCE [LARGE SCALE GENOMIC DNA]</scope>
    <source>
        <strain evidence="3 5">NCTC10338</strain>
    </source>
</reference>
<evidence type="ECO:0000313" key="5">
    <source>
        <dbReference type="Proteomes" id="UP000255295"/>
    </source>
</evidence>
<evidence type="ECO:0000313" key="2">
    <source>
        <dbReference type="EMBL" id="AVK95121.1"/>
    </source>
</evidence>
<dbReference type="EMBL" id="UFSZ01000001">
    <property type="protein sequence ID" value="SUV19523.1"/>
    <property type="molecule type" value="Genomic_DNA"/>
</dbReference>
<reference evidence="2 4" key="1">
    <citation type="submission" date="2017-03" db="EMBL/GenBank/DDBJ databases">
        <title>The whole genome sequencing and assembly of Lysinibacillus sphaericus DSM 28T strain.</title>
        <authorList>
            <person name="Lee Y.-J."/>
            <person name="Yi H."/>
            <person name="Bahn Y.-S."/>
            <person name="Kim J.F."/>
            <person name="Lee D.-W."/>
        </authorList>
    </citation>
    <scope>NUCLEOTIDE SEQUENCE [LARGE SCALE GENOMIC DNA]</scope>
    <source>
        <strain evidence="2 4">DSM 28</strain>
    </source>
</reference>
<dbReference type="EMBL" id="CP019980">
    <property type="protein sequence ID" value="AVK95121.1"/>
    <property type="molecule type" value="Genomic_DNA"/>
</dbReference>
<accession>A0A2S0JVL2</accession>
<evidence type="ECO:0000313" key="3">
    <source>
        <dbReference type="EMBL" id="SUV19523.1"/>
    </source>
</evidence>
<dbReference type="PANTHER" id="PTHR34980">
    <property type="entry name" value="INNER MEMBRANE PROTEIN-RELATED-RELATED"/>
    <property type="match status" value="1"/>
</dbReference>
<organism evidence="2 4">
    <name type="scientific">Lysinibacillus sphaericus</name>
    <name type="common">Bacillus sphaericus</name>
    <dbReference type="NCBI Taxonomy" id="1421"/>
    <lineage>
        <taxon>Bacteria</taxon>
        <taxon>Bacillati</taxon>
        <taxon>Bacillota</taxon>
        <taxon>Bacilli</taxon>
        <taxon>Bacillales</taxon>
        <taxon>Bacillaceae</taxon>
        <taxon>Lysinibacillus</taxon>
    </lineage>
</organism>
<feature type="transmembrane region" description="Helical" evidence="1">
    <location>
        <begin position="52"/>
        <end position="72"/>
    </location>
</feature>
<dbReference type="InterPro" id="IPR008523">
    <property type="entry name" value="DUF805"/>
</dbReference>
<keyword evidence="1" id="KW-1133">Transmembrane helix</keyword>
<name>A0A2S0JVL2_LYSSH</name>
<dbReference type="AlphaFoldDB" id="A0A2S0JVL2"/>
<keyword evidence="1" id="KW-0812">Transmembrane</keyword>
<proteinExistence type="predicted"/>
<protein>
    <submittedName>
        <fullName evidence="2">DUF805 domain-containing protein</fullName>
    </submittedName>
    <submittedName>
        <fullName evidence="3">Integral membrane protein</fullName>
    </submittedName>
</protein>
<gene>
    <name evidence="3" type="primary">yhaH_1</name>
    <name evidence="2" type="ORF">LS41612_01825</name>
    <name evidence="3" type="ORF">NCTC10338_04434</name>
</gene>
<dbReference type="PANTHER" id="PTHR34980:SF2">
    <property type="entry name" value="INNER MEMBRANE PROTEIN YHAH-RELATED"/>
    <property type="match status" value="1"/>
</dbReference>
<dbReference type="GO" id="GO:0005886">
    <property type="term" value="C:plasma membrane"/>
    <property type="evidence" value="ECO:0007669"/>
    <property type="project" value="TreeGrafter"/>
</dbReference>
<sequence>MKWFVHALKNTFNFSGRARRQEYWMYYLFGIIISFVIVMIEEMLNLKFSPEVGILSTLFGIIFMIPSLSVTVRRLHDIGRSGAWILIIFIPFGAIVLFVFTVLDSQPQTNRWGPSQKPLQSDSSYSV</sequence>
<dbReference type="Proteomes" id="UP000255295">
    <property type="component" value="Unassembled WGS sequence"/>
</dbReference>
<feature type="transmembrane region" description="Helical" evidence="1">
    <location>
        <begin position="23"/>
        <end position="40"/>
    </location>
</feature>
<evidence type="ECO:0000313" key="4">
    <source>
        <dbReference type="Proteomes" id="UP000238825"/>
    </source>
</evidence>
<dbReference type="Proteomes" id="UP000238825">
    <property type="component" value="Chromosome"/>
</dbReference>
<feature type="transmembrane region" description="Helical" evidence="1">
    <location>
        <begin position="84"/>
        <end position="103"/>
    </location>
</feature>
<dbReference type="RefSeq" id="WP_024360822.1">
    <property type="nucleotide sequence ID" value="NZ_BJNS01000073.1"/>
</dbReference>
<dbReference type="Pfam" id="PF05656">
    <property type="entry name" value="DUF805"/>
    <property type="match status" value="1"/>
</dbReference>
<evidence type="ECO:0000256" key="1">
    <source>
        <dbReference type="SAM" id="Phobius"/>
    </source>
</evidence>
<keyword evidence="1" id="KW-0472">Membrane</keyword>